<keyword evidence="1" id="KW-1133">Transmembrane helix</keyword>
<dbReference type="RefSeq" id="WP_184856634.1">
    <property type="nucleotide sequence ID" value="NZ_JACHLK010000003.1"/>
</dbReference>
<gene>
    <name evidence="2" type="ORF">HNP48_001868</name>
</gene>
<comment type="caution">
    <text evidence="2">The sequence shown here is derived from an EMBL/GenBank/DDBJ whole genome shotgun (WGS) entry which is preliminary data.</text>
</comment>
<sequence length="164" mass="18178">MLNQTPMMAPEPFRFTPQGGEVVGSAFSPTFRALATVIVGGCAIWFAQLWSRGALGSSTGVSTGAGWFIAGLVLMAWTWWSIMVSRTRISKDGLHQRWVWDKALPFDDLAYAKLIRVPGLGWLIAPRLYVRTLAGKFTVFYGATPALIQEFERVSAELKAFRSF</sequence>
<protein>
    <recommendedName>
        <fullName evidence="4">PH domain-containing protein</fullName>
    </recommendedName>
</protein>
<evidence type="ECO:0000256" key="1">
    <source>
        <dbReference type="SAM" id="Phobius"/>
    </source>
</evidence>
<dbReference type="Proteomes" id="UP000575083">
    <property type="component" value="Unassembled WGS sequence"/>
</dbReference>
<evidence type="ECO:0008006" key="4">
    <source>
        <dbReference type="Google" id="ProtNLM"/>
    </source>
</evidence>
<name>A0A7X0U8J1_9BURK</name>
<keyword evidence="1" id="KW-0812">Transmembrane</keyword>
<organism evidence="2 3">
    <name type="scientific">Acidovorax soli</name>
    <dbReference type="NCBI Taxonomy" id="592050"/>
    <lineage>
        <taxon>Bacteria</taxon>
        <taxon>Pseudomonadati</taxon>
        <taxon>Pseudomonadota</taxon>
        <taxon>Betaproteobacteria</taxon>
        <taxon>Burkholderiales</taxon>
        <taxon>Comamonadaceae</taxon>
        <taxon>Acidovorax</taxon>
    </lineage>
</organism>
<keyword evidence="1" id="KW-0472">Membrane</keyword>
<evidence type="ECO:0000313" key="2">
    <source>
        <dbReference type="EMBL" id="MBB6559201.1"/>
    </source>
</evidence>
<evidence type="ECO:0000313" key="3">
    <source>
        <dbReference type="Proteomes" id="UP000575083"/>
    </source>
</evidence>
<proteinExistence type="predicted"/>
<feature type="transmembrane region" description="Helical" evidence="1">
    <location>
        <begin position="63"/>
        <end position="82"/>
    </location>
</feature>
<keyword evidence="3" id="KW-1185">Reference proteome</keyword>
<feature type="transmembrane region" description="Helical" evidence="1">
    <location>
        <begin position="33"/>
        <end position="51"/>
    </location>
</feature>
<accession>A0A7X0U8J1</accession>
<dbReference type="EMBL" id="JACHLK010000003">
    <property type="protein sequence ID" value="MBB6559201.1"/>
    <property type="molecule type" value="Genomic_DNA"/>
</dbReference>
<reference evidence="2 3" key="1">
    <citation type="submission" date="2020-08" db="EMBL/GenBank/DDBJ databases">
        <title>Functional genomics of gut bacteria from endangered species of beetles.</title>
        <authorList>
            <person name="Carlos-Shanley C."/>
        </authorList>
    </citation>
    <scope>NUCLEOTIDE SEQUENCE [LARGE SCALE GENOMIC DNA]</scope>
    <source>
        <strain evidence="2 3">S00198</strain>
    </source>
</reference>
<dbReference type="AlphaFoldDB" id="A0A7X0U8J1"/>